<dbReference type="SUPFAM" id="SSF46955">
    <property type="entry name" value="Putative DNA-binding domain"/>
    <property type="match status" value="1"/>
</dbReference>
<dbReference type="PANTHER" id="PTHR30204">
    <property type="entry name" value="REDOX-CYCLING DRUG-SENSING TRANSCRIPTIONAL ACTIVATOR SOXR"/>
    <property type="match status" value="1"/>
</dbReference>
<name>A0A3N1D7A9_9ACTN</name>
<dbReference type="SMART" id="SM00422">
    <property type="entry name" value="HTH_MERR"/>
    <property type="match status" value="1"/>
</dbReference>
<accession>A0A3N1D7A9</accession>
<evidence type="ECO:0000259" key="2">
    <source>
        <dbReference type="PROSITE" id="PS50937"/>
    </source>
</evidence>
<dbReference type="GO" id="GO:0003700">
    <property type="term" value="F:DNA-binding transcription factor activity"/>
    <property type="evidence" value="ECO:0007669"/>
    <property type="project" value="InterPro"/>
</dbReference>
<dbReference type="Gene3D" id="1.10.1660.10">
    <property type="match status" value="1"/>
</dbReference>
<dbReference type="EMBL" id="RJKE01000001">
    <property type="protein sequence ID" value="ROO89412.1"/>
    <property type="molecule type" value="Genomic_DNA"/>
</dbReference>
<keyword evidence="4" id="KW-1185">Reference proteome</keyword>
<dbReference type="Proteomes" id="UP000272400">
    <property type="component" value="Unassembled WGS sequence"/>
</dbReference>
<comment type="caution">
    <text evidence="3">The sequence shown here is derived from an EMBL/GenBank/DDBJ whole genome shotgun (WGS) entry which is preliminary data.</text>
</comment>
<keyword evidence="1 3" id="KW-0238">DNA-binding</keyword>
<dbReference type="InterPro" id="IPR000551">
    <property type="entry name" value="MerR-type_HTH_dom"/>
</dbReference>
<reference evidence="3 4" key="1">
    <citation type="submission" date="2018-11" db="EMBL/GenBank/DDBJ databases">
        <title>Sequencing the genomes of 1000 actinobacteria strains.</title>
        <authorList>
            <person name="Klenk H.-P."/>
        </authorList>
    </citation>
    <scope>NUCLEOTIDE SEQUENCE [LARGE SCALE GENOMIC DNA]</scope>
    <source>
        <strain evidence="3 4">DSM 44254</strain>
    </source>
</reference>
<dbReference type="AlphaFoldDB" id="A0A3N1D7A9"/>
<dbReference type="PANTHER" id="PTHR30204:SF93">
    <property type="entry name" value="HTH MERR-TYPE DOMAIN-CONTAINING PROTEIN"/>
    <property type="match status" value="1"/>
</dbReference>
<evidence type="ECO:0000313" key="3">
    <source>
        <dbReference type="EMBL" id="ROO89412.1"/>
    </source>
</evidence>
<organism evidence="3 4">
    <name type="scientific">Actinocorallia herbida</name>
    <dbReference type="NCBI Taxonomy" id="58109"/>
    <lineage>
        <taxon>Bacteria</taxon>
        <taxon>Bacillati</taxon>
        <taxon>Actinomycetota</taxon>
        <taxon>Actinomycetes</taxon>
        <taxon>Streptosporangiales</taxon>
        <taxon>Thermomonosporaceae</taxon>
        <taxon>Actinocorallia</taxon>
    </lineage>
</organism>
<dbReference type="PROSITE" id="PS50937">
    <property type="entry name" value="HTH_MERR_2"/>
    <property type="match status" value="1"/>
</dbReference>
<protein>
    <submittedName>
        <fullName evidence="3">DNA-binding transcriptional MerR regulator</fullName>
    </submittedName>
</protein>
<dbReference type="InterPro" id="IPR047057">
    <property type="entry name" value="MerR_fam"/>
</dbReference>
<dbReference type="InterPro" id="IPR009061">
    <property type="entry name" value="DNA-bd_dom_put_sf"/>
</dbReference>
<evidence type="ECO:0000256" key="1">
    <source>
        <dbReference type="ARBA" id="ARBA00023125"/>
    </source>
</evidence>
<dbReference type="Pfam" id="PF13411">
    <property type="entry name" value="MerR_1"/>
    <property type="match status" value="1"/>
</dbReference>
<dbReference type="PRINTS" id="PR00040">
    <property type="entry name" value="HTHMERR"/>
</dbReference>
<feature type="domain" description="HTH merR-type" evidence="2">
    <location>
        <begin position="4"/>
        <end position="73"/>
    </location>
</feature>
<evidence type="ECO:0000313" key="4">
    <source>
        <dbReference type="Proteomes" id="UP000272400"/>
    </source>
</evidence>
<gene>
    <name evidence="3" type="ORF">EDD29_7102</name>
</gene>
<proteinExistence type="predicted"/>
<dbReference type="CDD" id="cd00592">
    <property type="entry name" value="HTH_MerR-like"/>
    <property type="match status" value="1"/>
</dbReference>
<dbReference type="GO" id="GO:0003677">
    <property type="term" value="F:DNA binding"/>
    <property type="evidence" value="ECO:0007669"/>
    <property type="project" value="UniProtKB-KW"/>
</dbReference>
<sequence>MDEGMTVAQVARLVGVSARTLRFWAEAGVVEPSGRSGGGYRLFDAEAVARVELVATLRGLGIGLDEVRRVLARNATVAEVASAHARALDAEIRVLRLRRAVLSSVARRDGTVEEMRVVHELARLSARERQRMIDGFVAEIVEGMAADAPARGIAESMRRLPADLPDDPTPEQVDAWVELAGLVGDPAFRARVREMAVAGKGAEELEHGPDHHLVVEHAGKALADGVAPESAAGREALGRIVPEDTPAEVRARILEQLELFADARVERYWQLLGALNGWPPREPAVPAFAWLIEALRAH</sequence>